<reference evidence="1 2" key="1">
    <citation type="submission" date="2021-06" db="EMBL/GenBank/DDBJ databases">
        <title>Caerostris extrusa draft genome.</title>
        <authorList>
            <person name="Kono N."/>
            <person name="Arakawa K."/>
        </authorList>
    </citation>
    <scope>NUCLEOTIDE SEQUENCE [LARGE SCALE GENOMIC DNA]</scope>
</reference>
<protein>
    <submittedName>
        <fullName evidence="1">Uncharacterized protein</fullName>
    </submittedName>
</protein>
<dbReference type="AlphaFoldDB" id="A0AAV4SR09"/>
<sequence>MISESDTPGHRKVSLKTLITITSMRPRPVAKATHSGPMRRRMFIEYDKCSLAAGELWEEQSVLASLRFFWVEEFWSDDAWVGEDVPFRIAKNWCTSRKIMEM</sequence>
<comment type="caution">
    <text evidence="1">The sequence shown here is derived from an EMBL/GenBank/DDBJ whole genome shotgun (WGS) entry which is preliminary data.</text>
</comment>
<name>A0AAV4SR09_CAEEX</name>
<evidence type="ECO:0000313" key="1">
    <source>
        <dbReference type="EMBL" id="GIY36190.1"/>
    </source>
</evidence>
<organism evidence="1 2">
    <name type="scientific">Caerostris extrusa</name>
    <name type="common">Bark spider</name>
    <name type="synonym">Caerostris bankana</name>
    <dbReference type="NCBI Taxonomy" id="172846"/>
    <lineage>
        <taxon>Eukaryota</taxon>
        <taxon>Metazoa</taxon>
        <taxon>Ecdysozoa</taxon>
        <taxon>Arthropoda</taxon>
        <taxon>Chelicerata</taxon>
        <taxon>Arachnida</taxon>
        <taxon>Araneae</taxon>
        <taxon>Araneomorphae</taxon>
        <taxon>Entelegynae</taxon>
        <taxon>Araneoidea</taxon>
        <taxon>Araneidae</taxon>
        <taxon>Caerostris</taxon>
    </lineage>
</organism>
<proteinExistence type="predicted"/>
<dbReference type="EMBL" id="BPLR01010020">
    <property type="protein sequence ID" value="GIY36190.1"/>
    <property type="molecule type" value="Genomic_DNA"/>
</dbReference>
<gene>
    <name evidence="1" type="ORF">CEXT_486421</name>
</gene>
<keyword evidence="2" id="KW-1185">Reference proteome</keyword>
<evidence type="ECO:0000313" key="2">
    <source>
        <dbReference type="Proteomes" id="UP001054945"/>
    </source>
</evidence>
<accession>A0AAV4SR09</accession>
<dbReference type="Proteomes" id="UP001054945">
    <property type="component" value="Unassembled WGS sequence"/>
</dbReference>